<dbReference type="AlphaFoldDB" id="A0A0E9S3D3"/>
<reference evidence="1" key="1">
    <citation type="submission" date="2014-11" db="EMBL/GenBank/DDBJ databases">
        <authorList>
            <person name="Amaro Gonzalez C."/>
        </authorList>
    </citation>
    <scope>NUCLEOTIDE SEQUENCE</scope>
</reference>
<proteinExistence type="predicted"/>
<accession>A0A0E9S3D3</accession>
<evidence type="ECO:0000313" key="1">
    <source>
        <dbReference type="EMBL" id="JAH35043.1"/>
    </source>
</evidence>
<name>A0A0E9S3D3_ANGAN</name>
<reference evidence="1" key="2">
    <citation type="journal article" date="2015" name="Fish Shellfish Immunol.">
        <title>Early steps in the European eel (Anguilla anguilla)-Vibrio vulnificus interaction in the gills: Role of the RtxA13 toxin.</title>
        <authorList>
            <person name="Callol A."/>
            <person name="Pajuelo D."/>
            <person name="Ebbesson L."/>
            <person name="Teles M."/>
            <person name="MacKenzie S."/>
            <person name="Amaro C."/>
        </authorList>
    </citation>
    <scope>NUCLEOTIDE SEQUENCE</scope>
</reference>
<sequence length="32" mass="4013">MLWYRCQMKFVVQLIGFILHQLKVFHNLPVFY</sequence>
<dbReference type="EMBL" id="GBXM01073534">
    <property type="protein sequence ID" value="JAH35043.1"/>
    <property type="molecule type" value="Transcribed_RNA"/>
</dbReference>
<organism evidence="1">
    <name type="scientific">Anguilla anguilla</name>
    <name type="common">European freshwater eel</name>
    <name type="synonym">Muraena anguilla</name>
    <dbReference type="NCBI Taxonomy" id="7936"/>
    <lineage>
        <taxon>Eukaryota</taxon>
        <taxon>Metazoa</taxon>
        <taxon>Chordata</taxon>
        <taxon>Craniata</taxon>
        <taxon>Vertebrata</taxon>
        <taxon>Euteleostomi</taxon>
        <taxon>Actinopterygii</taxon>
        <taxon>Neopterygii</taxon>
        <taxon>Teleostei</taxon>
        <taxon>Anguilliformes</taxon>
        <taxon>Anguillidae</taxon>
        <taxon>Anguilla</taxon>
    </lineage>
</organism>
<protein>
    <submittedName>
        <fullName evidence="1">Uncharacterized protein</fullName>
    </submittedName>
</protein>